<sequence>MSSSSTQFATSRRIGMHEPLHQISMWRDTFKGDSNPITGASTIMQVDTMLDNKSESTSHDSLGPSGNSQPEDRTTDKTQRRLAQNREAARKSRLRKKAYVQQLETSRLKLTELEQELERARQQGLYIGGSLDTTRVGFSGTINSGIATFEMEYGHWVEEQHRQNCELRNALQAHVTDIELRILVESALNHYYELFRMKADAAKADVFYLMSGMWRTSAERFFLWIGGFRPSELLNVLMPHFEPLTDQQLLDVCNLRQSSQQAEDALSQGMDKLQQTLAQSIVTDPVGAGNYRSQMAEAVEKLDALESFVNQADHLRQQTLRQMSHLLTTRQAARGLLALGEYFHRLRALSSLWAARPREPASQAAKSRISFRNPNSQSRVSLPCAFSPWFDSNRNEPWFRVSQRRTLVRASKWTDEKSPYETLELDRDADEEKIKLAYRRLAKFYHPDVYDGRGTLAEGETAEARFIKIQAAYELLIDDKKRRQYDNDNRVNPMKASQAWMEWLMKKRKAFDQRGDMAIAAWAEQQQRELNLRARRLSRSKIDPEEERRILAKEKKASKEYFSNTLKRHTLILKKRDLMRKKAEEEMKKSISQLLAAEGLELDTDDEAL</sequence>
<keyword evidence="14" id="KW-1185">Reference proteome</keyword>
<keyword evidence="7" id="KW-0539">Nucleus</keyword>
<dbReference type="CDD" id="cd06257">
    <property type="entry name" value="DnaJ"/>
    <property type="match status" value="1"/>
</dbReference>
<organism evidence="13 14">
    <name type="scientific">Vitis vinifera</name>
    <name type="common">Grape</name>
    <dbReference type="NCBI Taxonomy" id="29760"/>
    <lineage>
        <taxon>Eukaryota</taxon>
        <taxon>Viridiplantae</taxon>
        <taxon>Streptophyta</taxon>
        <taxon>Embryophyta</taxon>
        <taxon>Tracheophyta</taxon>
        <taxon>Spermatophyta</taxon>
        <taxon>Magnoliopsida</taxon>
        <taxon>eudicotyledons</taxon>
        <taxon>Gunneridae</taxon>
        <taxon>Pentapetalae</taxon>
        <taxon>rosids</taxon>
        <taxon>Vitales</taxon>
        <taxon>Vitaceae</taxon>
        <taxon>Viteae</taxon>
        <taxon>Vitis</taxon>
    </lineage>
</organism>
<evidence type="ECO:0000256" key="5">
    <source>
        <dbReference type="ARBA" id="ARBA00023159"/>
    </source>
</evidence>
<dbReference type="Pfam" id="PF00170">
    <property type="entry name" value="bZIP_1"/>
    <property type="match status" value="1"/>
</dbReference>
<evidence type="ECO:0000313" key="13">
    <source>
        <dbReference type="EMBL" id="WKA09515.1"/>
    </source>
</evidence>
<feature type="domain" description="BZIP" evidence="11">
    <location>
        <begin position="75"/>
        <end position="119"/>
    </location>
</feature>
<dbReference type="SUPFAM" id="SSF57959">
    <property type="entry name" value="Leucine zipper domain"/>
    <property type="match status" value="1"/>
</dbReference>
<keyword evidence="6" id="KW-0804">Transcription</keyword>
<evidence type="ECO:0000256" key="7">
    <source>
        <dbReference type="ARBA" id="ARBA00023242"/>
    </source>
</evidence>
<dbReference type="InterPro" id="IPR046347">
    <property type="entry name" value="bZIP_sf"/>
</dbReference>
<name>A0ABY9DPG5_VITVI</name>
<keyword evidence="4" id="KW-0238">DNA-binding</keyword>
<dbReference type="Gene3D" id="1.20.5.170">
    <property type="match status" value="1"/>
</dbReference>
<evidence type="ECO:0000259" key="10">
    <source>
        <dbReference type="PROSITE" id="PS50076"/>
    </source>
</evidence>
<dbReference type="InterPro" id="IPR001623">
    <property type="entry name" value="DnaJ_domain"/>
</dbReference>
<feature type="coiled-coil region" evidence="8">
    <location>
        <begin position="96"/>
        <end position="123"/>
    </location>
</feature>
<feature type="domain" description="DOG1" evidence="12">
    <location>
        <begin position="146"/>
        <end position="356"/>
    </location>
</feature>
<evidence type="ECO:0000256" key="2">
    <source>
        <dbReference type="ARBA" id="ARBA00007163"/>
    </source>
</evidence>
<evidence type="ECO:0000259" key="12">
    <source>
        <dbReference type="PROSITE" id="PS51806"/>
    </source>
</evidence>
<dbReference type="PANTHER" id="PTHR45693:SF7">
    <property type="entry name" value="TRANSCRIPTION FACTOR TGA7"/>
    <property type="match status" value="1"/>
</dbReference>
<dbReference type="PANTHER" id="PTHR45693">
    <property type="entry name" value="TRANSCRIPTION FACTOR TGA9"/>
    <property type="match status" value="1"/>
</dbReference>
<evidence type="ECO:0000256" key="3">
    <source>
        <dbReference type="ARBA" id="ARBA00023015"/>
    </source>
</evidence>
<dbReference type="InterPro" id="IPR036869">
    <property type="entry name" value="J_dom_sf"/>
</dbReference>
<dbReference type="SUPFAM" id="SSF46565">
    <property type="entry name" value="Chaperone J-domain"/>
    <property type="match status" value="1"/>
</dbReference>
<evidence type="ECO:0000256" key="8">
    <source>
        <dbReference type="SAM" id="Coils"/>
    </source>
</evidence>
<dbReference type="Gene3D" id="1.10.287.110">
    <property type="entry name" value="DnaJ domain"/>
    <property type="match status" value="1"/>
</dbReference>
<keyword evidence="5" id="KW-0010">Activator</keyword>
<proteinExistence type="inferred from homology"/>
<dbReference type="PROSITE" id="PS00636">
    <property type="entry name" value="DNAJ_1"/>
    <property type="match status" value="1"/>
</dbReference>
<dbReference type="PROSITE" id="PS51806">
    <property type="entry name" value="DOG1"/>
    <property type="match status" value="1"/>
</dbReference>
<comment type="similarity">
    <text evidence="2">Belongs to the bZIP family.</text>
</comment>
<dbReference type="PROSITE" id="PS50217">
    <property type="entry name" value="BZIP"/>
    <property type="match status" value="1"/>
</dbReference>
<feature type="region of interest" description="Disordered" evidence="9">
    <location>
        <begin position="1"/>
        <end position="20"/>
    </location>
</feature>
<feature type="compositionally biased region" description="Basic and acidic residues" evidence="9">
    <location>
        <begin position="70"/>
        <end position="79"/>
    </location>
</feature>
<accession>A0ABY9DPG5</accession>
<keyword evidence="8" id="KW-0175">Coiled coil</keyword>
<dbReference type="EMBL" id="CP126665">
    <property type="protein sequence ID" value="WKA09515.1"/>
    <property type="molecule type" value="Genomic_DNA"/>
</dbReference>
<evidence type="ECO:0000256" key="1">
    <source>
        <dbReference type="ARBA" id="ARBA00004123"/>
    </source>
</evidence>
<dbReference type="PROSITE" id="PS00036">
    <property type="entry name" value="BZIP_BASIC"/>
    <property type="match status" value="1"/>
</dbReference>
<evidence type="ECO:0000256" key="6">
    <source>
        <dbReference type="ARBA" id="ARBA00023163"/>
    </source>
</evidence>
<dbReference type="Pfam" id="PF00226">
    <property type="entry name" value="DnaJ"/>
    <property type="match status" value="1"/>
</dbReference>
<evidence type="ECO:0000256" key="4">
    <source>
        <dbReference type="ARBA" id="ARBA00023125"/>
    </source>
</evidence>
<keyword evidence="3" id="KW-0805">Transcription regulation</keyword>
<reference evidence="13 14" key="1">
    <citation type="journal article" date="2023" name="Hortic Res">
        <title>The complete reference genome for grapevine (Vitis vinifera L.) genetics and breeding.</title>
        <authorList>
            <person name="Shi X."/>
            <person name="Cao S."/>
            <person name="Wang X."/>
            <person name="Huang S."/>
            <person name="Wang Y."/>
            <person name="Liu Z."/>
            <person name="Liu W."/>
            <person name="Leng X."/>
            <person name="Peng Y."/>
            <person name="Wang N."/>
            <person name="Wang Y."/>
            <person name="Ma Z."/>
            <person name="Xu X."/>
            <person name="Zhang F."/>
            <person name="Xue H."/>
            <person name="Zhong H."/>
            <person name="Wang Y."/>
            <person name="Zhang K."/>
            <person name="Velt A."/>
            <person name="Avia K."/>
            <person name="Holtgrawe D."/>
            <person name="Grimplet J."/>
            <person name="Matus J.T."/>
            <person name="Ware D."/>
            <person name="Wu X."/>
            <person name="Wang H."/>
            <person name="Liu C."/>
            <person name="Fang Y."/>
            <person name="Rustenholz C."/>
            <person name="Cheng Z."/>
            <person name="Xiao H."/>
            <person name="Zhou Y."/>
        </authorList>
    </citation>
    <scope>NUCLEOTIDE SEQUENCE [LARGE SCALE GENOMIC DNA]</scope>
    <source>
        <strain evidence="14">cv. Pinot noir / PN40024</strain>
        <tissue evidence="13">Leaf</tissue>
    </source>
</reference>
<feature type="compositionally biased region" description="Polar residues" evidence="9">
    <location>
        <begin position="1"/>
        <end position="10"/>
    </location>
</feature>
<gene>
    <name evidence="13" type="ORF">VitviT2T_027154</name>
</gene>
<dbReference type="PROSITE" id="PS50076">
    <property type="entry name" value="DNAJ_2"/>
    <property type="match status" value="1"/>
</dbReference>
<dbReference type="InterPro" id="IPR018253">
    <property type="entry name" value="DnaJ_domain_CS"/>
</dbReference>
<dbReference type="PRINTS" id="PR00625">
    <property type="entry name" value="JDOMAIN"/>
</dbReference>
<dbReference type="SMART" id="SM00271">
    <property type="entry name" value="DnaJ"/>
    <property type="match status" value="1"/>
</dbReference>
<dbReference type="Proteomes" id="UP001227230">
    <property type="component" value="Chromosome 18"/>
</dbReference>
<dbReference type="InterPro" id="IPR004827">
    <property type="entry name" value="bZIP"/>
</dbReference>
<comment type="subcellular location">
    <subcellularLocation>
        <location evidence="1">Nucleus</location>
    </subcellularLocation>
</comment>
<dbReference type="Pfam" id="PF14144">
    <property type="entry name" value="DOG1"/>
    <property type="match status" value="1"/>
</dbReference>
<protein>
    <submittedName>
        <fullName evidence="13">Uncharacterized protein</fullName>
    </submittedName>
</protein>
<evidence type="ECO:0000313" key="14">
    <source>
        <dbReference type="Proteomes" id="UP001227230"/>
    </source>
</evidence>
<dbReference type="InterPro" id="IPR025422">
    <property type="entry name" value="TGA_domain"/>
</dbReference>
<evidence type="ECO:0000259" key="11">
    <source>
        <dbReference type="PROSITE" id="PS50217"/>
    </source>
</evidence>
<feature type="region of interest" description="Disordered" evidence="9">
    <location>
        <begin position="53"/>
        <end position="95"/>
    </location>
</feature>
<dbReference type="SMART" id="SM00338">
    <property type="entry name" value="BRLZ"/>
    <property type="match status" value="1"/>
</dbReference>
<evidence type="ECO:0000256" key="9">
    <source>
        <dbReference type="SAM" id="MobiDB-lite"/>
    </source>
</evidence>
<feature type="domain" description="J" evidence="10">
    <location>
        <begin position="418"/>
        <end position="489"/>
    </location>
</feature>